<dbReference type="GO" id="GO:0016460">
    <property type="term" value="C:myosin II complex"/>
    <property type="evidence" value="ECO:0007669"/>
    <property type="project" value="TreeGrafter"/>
</dbReference>
<organism evidence="6 7">
    <name type="scientific">Symbiodinium necroappetens</name>
    <dbReference type="NCBI Taxonomy" id="1628268"/>
    <lineage>
        <taxon>Eukaryota</taxon>
        <taxon>Sar</taxon>
        <taxon>Alveolata</taxon>
        <taxon>Dinophyceae</taxon>
        <taxon>Suessiales</taxon>
        <taxon>Symbiodiniaceae</taxon>
        <taxon>Symbiodinium</taxon>
    </lineage>
</organism>
<protein>
    <recommendedName>
        <fullName evidence="1">Calmodulin</fullName>
    </recommendedName>
</protein>
<keyword evidence="7" id="KW-1185">Reference proteome</keyword>
<evidence type="ECO:0000256" key="4">
    <source>
        <dbReference type="ARBA" id="ARBA00022990"/>
    </source>
</evidence>
<dbReference type="Pfam" id="PF13499">
    <property type="entry name" value="EF-hand_7"/>
    <property type="match status" value="1"/>
</dbReference>
<keyword evidence="4" id="KW-0007">Acetylation</keyword>
<evidence type="ECO:0000256" key="1">
    <source>
        <dbReference type="ARBA" id="ARBA00020786"/>
    </source>
</evidence>
<feature type="non-terminal residue" evidence="6">
    <location>
        <position position="202"/>
    </location>
</feature>
<evidence type="ECO:0000259" key="5">
    <source>
        <dbReference type="PROSITE" id="PS50222"/>
    </source>
</evidence>
<keyword evidence="2" id="KW-0479">Metal-binding</keyword>
<sequence>AGFRRGVPLQNNHRGATLQNSEYLAHGDTVQPVELENLKRVFKWLDTKKDDKICWQELSEALVKLGAKTAKDQIELWIWEVDDDLDHMVGWDEFLTMYQRCISDQTGFEPRNLFNLVQFLMYDKDFHGKISVEQTLQIIYVRHGRKYLDKEIGEIFGEEQKGSDGQELKITFSQFVAKANNRLYELRWKAKEIAYPITAKGQ</sequence>
<evidence type="ECO:0000256" key="2">
    <source>
        <dbReference type="ARBA" id="ARBA00022723"/>
    </source>
</evidence>
<feature type="domain" description="EF-hand" evidence="5">
    <location>
        <begin position="33"/>
        <end position="68"/>
    </location>
</feature>
<dbReference type="PROSITE" id="PS50222">
    <property type="entry name" value="EF_HAND_2"/>
    <property type="match status" value="1"/>
</dbReference>
<dbReference type="OrthoDB" id="26525at2759"/>
<dbReference type="InterPro" id="IPR050230">
    <property type="entry name" value="CALM/Myosin/TropC-like"/>
</dbReference>
<evidence type="ECO:0000313" key="6">
    <source>
        <dbReference type="EMBL" id="CAE7885242.1"/>
    </source>
</evidence>
<evidence type="ECO:0000313" key="7">
    <source>
        <dbReference type="Proteomes" id="UP000601435"/>
    </source>
</evidence>
<reference evidence="6" key="1">
    <citation type="submission" date="2021-02" db="EMBL/GenBank/DDBJ databases">
        <authorList>
            <person name="Dougan E. K."/>
            <person name="Rhodes N."/>
            <person name="Thang M."/>
            <person name="Chan C."/>
        </authorList>
    </citation>
    <scope>NUCLEOTIDE SEQUENCE</scope>
</reference>
<dbReference type="InterPro" id="IPR002048">
    <property type="entry name" value="EF_hand_dom"/>
</dbReference>
<name>A0A813AZC7_9DINO</name>
<dbReference type="InterPro" id="IPR011992">
    <property type="entry name" value="EF-hand-dom_pair"/>
</dbReference>
<dbReference type="Proteomes" id="UP000601435">
    <property type="component" value="Unassembled WGS sequence"/>
</dbReference>
<dbReference type="EMBL" id="CAJNJA010065341">
    <property type="protein sequence ID" value="CAE7885242.1"/>
    <property type="molecule type" value="Genomic_DNA"/>
</dbReference>
<accession>A0A813AZC7</accession>
<evidence type="ECO:0000256" key="3">
    <source>
        <dbReference type="ARBA" id="ARBA00022737"/>
    </source>
</evidence>
<keyword evidence="3" id="KW-0677">Repeat</keyword>
<dbReference type="PANTHER" id="PTHR23048:SF0">
    <property type="entry name" value="CALMODULIN LIKE 3"/>
    <property type="match status" value="1"/>
</dbReference>
<dbReference type="GO" id="GO:0005509">
    <property type="term" value="F:calcium ion binding"/>
    <property type="evidence" value="ECO:0007669"/>
    <property type="project" value="InterPro"/>
</dbReference>
<dbReference type="Gene3D" id="1.10.238.10">
    <property type="entry name" value="EF-hand"/>
    <property type="match status" value="1"/>
</dbReference>
<dbReference type="AlphaFoldDB" id="A0A813AZC7"/>
<gene>
    <name evidence="6" type="primary">CML10</name>
    <name evidence="6" type="ORF">SNEC2469_LOCUS29242</name>
</gene>
<dbReference type="PANTHER" id="PTHR23048">
    <property type="entry name" value="MYOSIN LIGHT CHAIN 1, 3"/>
    <property type="match status" value="1"/>
</dbReference>
<comment type="caution">
    <text evidence="6">The sequence shown here is derived from an EMBL/GenBank/DDBJ whole genome shotgun (WGS) entry which is preliminary data.</text>
</comment>
<dbReference type="SUPFAM" id="SSF47473">
    <property type="entry name" value="EF-hand"/>
    <property type="match status" value="1"/>
</dbReference>
<proteinExistence type="predicted"/>